<dbReference type="EMBL" id="AP019377">
    <property type="protein sequence ID" value="BBH93125.1"/>
    <property type="molecule type" value="Genomic_DNA"/>
</dbReference>
<dbReference type="Pfam" id="PF12215">
    <property type="entry name" value="Glyco_hydr_116N"/>
    <property type="match status" value="1"/>
</dbReference>
<reference evidence="3" key="1">
    <citation type="submission" date="2018-12" db="EMBL/GenBank/DDBJ databases">
        <title>Novel natural products biosynthetic potential of the class Ktedonobacteria.</title>
        <authorList>
            <person name="Zheng Y."/>
            <person name="Saitou A."/>
            <person name="Wang C.M."/>
            <person name="Toyoda A."/>
            <person name="Minakuchi Y."/>
            <person name="Sekiguchi Y."/>
            <person name="Ueda K."/>
            <person name="Takano H."/>
            <person name="Sakai Y."/>
            <person name="Yokota A."/>
            <person name="Yabe S."/>
        </authorList>
    </citation>
    <scope>NUCLEOTIDE SEQUENCE</scope>
    <source>
        <strain evidence="3">A3-2</strain>
    </source>
</reference>
<dbReference type="Gene3D" id="1.50.10.10">
    <property type="match status" value="1"/>
</dbReference>
<dbReference type="Pfam" id="PF04685">
    <property type="entry name" value="DUF608"/>
    <property type="match status" value="1"/>
</dbReference>
<feature type="domain" description="Glycosyl-hydrolase family 116 catalytic region" evidence="1">
    <location>
        <begin position="498"/>
        <end position="885"/>
    </location>
</feature>
<dbReference type="InterPro" id="IPR008928">
    <property type="entry name" value="6-hairpin_glycosidase_sf"/>
</dbReference>
<accession>A0A455T3Q2</accession>
<dbReference type="SUPFAM" id="SSF48208">
    <property type="entry name" value="Six-hairpin glycosidases"/>
    <property type="match status" value="1"/>
</dbReference>
<evidence type="ECO:0000259" key="1">
    <source>
        <dbReference type="Pfam" id="PF04685"/>
    </source>
</evidence>
<proteinExistence type="predicted"/>
<protein>
    <recommendedName>
        <fullName evidence="4">Glycosyl-hydrolase family 116 catalytic region domain-containing protein</fullName>
    </recommendedName>
</protein>
<organism evidence="3">
    <name type="scientific">Thermogemmatispora argillosa</name>
    <dbReference type="NCBI Taxonomy" id="2045280"/>
    <lineage>
        <taxon>Bacteria</taxon>
        <taxon>Bacillati</taxon>
        <taxon>Chloroflexota</taxon>
        <taxon>Ktedonobacteria</taxon>
        <taxon>Thermogemmatisporales</taxon>
        <taxon>Thermogemmatisporaceae</taxon>
        <taxon>Thermogemmatispora</taxon>
    </lineage>
</organism>
<dbReference type="InterPro" id="IPR024462">
    <property type="entry name" value="GH116_N"/>
</dbReference>
<dbReference type="GO" id="GO:0005975">
    <property type="term" value="P:carbohydrate metabolic process"/>
    <property type="evidence" value="ECO:0007669"/>
    <property type="project" value="InterPro"/>
</dbReference>
<sequence>MKTTARTRSKRGVAPLSGIPLGGLGTGSIEIRADGALHEWQIFNNPPWSGQGAPWNPPVASPIRPGDTLFAIRARPSRATGASGESAPAVVRILRERSESEARFTYILSYVESVQEIHFNGEFPFAWLDYRDPALPLAVSLEAWSSFIPGDVKHSALPAAFFTFHLSNPGPEAVEVSLLGIIPHIFTLEALSQGAGQPQTRSERAPGLSALLFSADGLPAEHPLARGSLVFALLEDDAELVPELREIGDLNAWQSWAHSGHFLPDPVGGDPLRALLERIIREGLDPASAYGQLPSLLRGMVDSALVPDRSELQARIAADPIHYQDPRWRWALLLELNLTPAERAQYERERQERPELQSDPAQAAARLSELGALTRLLSEQAPKLFNTRASRPTRAVISSPPLTLDPWSERDLTFLLTWYFPNHRGEQVGDDLGHRYETWFSDALDVARYVAEARPALYTRTRAFHDLQYAASVPYWLADAINAQLTTLVKSSWLVRDGRFGIWEGLGCCGLQTLDVSYYGSHAVALLFPELEERQLQMTADFQLTPASPRYDEYFLAFAPNRERVWRQIEREPELARDPQRRQALYRAVAAETGLDASGRIPHLFPGSFAVVDAYHMVDLMPKFALQVWRDYRWTANRAALERLWPAVKAAIEHARRIDELQVGLPYHYDHAPSETAISSQTYDTWDFIGYSAYVSAIWLAALKATAQMARLLGDEDYARDLERQFSESQASLERLLWNGEYYDLWFDPRSGRRNQACMADQLSGQLYATLLGLGDILPRAHVLSALRAIYRYNFVPGRGLVNGVLPPGKRADQPDHWTLGDPRHQADSVWSGTEYAVAVQMLLEGLVSEGLTIIHEVYRRYERAGQTWDHQECGGHYYRALSIWLAWPALGGLSYDAPRQALRLQPRRLPADGHWQQPLTLPGCWGKIEYRAGEGRLLLHLHEGQLSLRELTLPAGAGAGRTPPGEQTVWLAAVPIAGRREGERWHFDPPVLIEAGQTLEVRL</sequence>
<dbReference type="PANTHER" id="PTHR12654">
    <property type="entry name" value="BILE ACID BETA-GLUCOSIDASE-RELATED"/>
    <property type="match status" value="1"/>
</dbReference>
<dbReference type="AlphaFoldDB" id="A0A455T3Q2"/>
<dbReference type="PANTHER" id="PTHR12654:SF0">
    <property type="entry name" value="NON-LYSOSOMAL GLUCOSYLCERAMIDASE"/>
    <property type="match status" value="1"/>
</dbReference>
<feature type="domain" description="Glycosyl-hydrolase family 116 N-terminal" evidence="2">
    <location>
        <begin position="18"/>
        <end position="221"/>
    </location>
</feature>
<evidence type="ECO:0000313" key="3">
    <source>
        <dbReference type="EMBL" id="BBH93125.1"/>
    </source>
</evidence>
<name>A0A455T3Q2_9CHLR</name>
<dbReference type="InterPro" id="IPR006775">
    <property type="entry name" value="GH116_catalytic"/>
</dbReference>
<gene>
    <name evidence="3" type="ORF">KTA_13240</name>
</gene>
<evidence type="ECO:0008006" key="4">
    <source>
        <dbReference type="Google" id="ProtNLM"/>
    </source>
</evidence>
<dbReference type="GO" id="GO:0008422">
    <property type="term" value="F:beta-glucosidase activity"/>
    <property type="evidence" value="ECO:0007669"/>
    <property type="project" value="TreeGrafter"/>
</dbReference>
<evidence type="ECO:0000259" key="2">
    <source>
        <dbReference type="Pfam" id="PF12215"/>
    </source>
</evidence>
<dbReference type="InterPro" id="IPR012341">
    <property type="entry name" value="6hp_glycosidase-like_sf"/>
</dbReference>
<dbReference type="InterPro" id="IPR052566">
    <property type="entry name" value="Non-lysos_glucosylceramidase"/>
</dbReference>